<dbReference type="RefSeq" id="WP_018679925.1">
    <property type="nucleotide sequence ID" value="NZ_AYEV01000024.1"/>
</dbReference>
<dbReference type="AlphaFoldDB" id="V2W4H2"/>
<dbReference type="eggNOG" id="ENOG5031RUD">
    <property type="taxonomic scope" value="Bacteria"/>
</dbReference>
<dbReference type="Proteomes" id="UP000017404">
    <property type="component" value="Unassembled WGS sequence"/>
</dbReference>
<reference evidence="1 2" key="1">
    <citation type="submission" date="2013-10" db="EMBL/GenBank/DDBJ databases">
        <title>The Genome Sequence of Acinetobacter tjernbergiae CIP107465.</title>
        <authorList>
            <consortium name="The Broad Institute Genomics Platform"/>
            <consortium name="The Broad Institute Genome Sequencing Center for Infectious Disease"/>
            <person name="Cerqueira G."/>
            <person name="Feldgarden M."/>
            <person name="Courvalin P."/>
            <person name="Grillot-Courvalin C."/>
            <person name="Clermont D."/>
            <person name="Rocha E."/>
            <person name="Yoon E.-J."/>
            <person name="Nemec A."/>
            <person name="Young S.K."/>
            <person name="Zeng Q."/>
            <person name="Gargeya S."/>
            <person name="Fitzgerald M."/>
            <person name="Abouelleil A."/>
            <person name="Alvarado L."/>
            <person name="Berlin A.M."/>
            <person name="Chapman S.B."/>
            <person name="Gainer-Dewar J."/>
            <person name="Goldberg J."/>
            <person name="Gnerre S."/>
            <person name="Griggs A."/>
            <person name="Gujja S."/>
            <person name="Hansen M."/>
            <person name="Howarth C."/>
            <person name="Imamovic A."/>
            <person name="Ireland A."/>
            <person name="Larimer J."/>
            <person name="McCowan C."/>
            <person name="Murphy C."/>
            <person name="Pearson M."/>
            <person name="Poon T.W."/>
            <person name="Priest M."/>
            <person name="Roberts A."/>
            <person name="Saif S."/>
            <person name="Shea T."/>
            <person name="Sykes S."/>
            <person name="Wortman J."/>
            <person name="Nusbaum C."/>
            <person name="Birren B."/>
        </authorList>
    </citation>
    <scope>NUCLEOTIDE SEQUENCE [LARGE SCALE GENOMIC DNA]</scope>
    <source>
        <strain evidence="1 2">CIP 107465</strain>
    </source>
</reference>
<sequence>MKKILLICLVITIFVGCQKQPEKVSESVEKSVAESDKKIGEFLDILDDSNANKGLQRKVLCTDYPKLYEHEYLPALLKLSNAEPKDKLMNDLKITTDYYSEKLNITCD</sequence>
<dbReference type="PROSITE" id="PS51257">
    <property type="entry name" value="PROKAR_LIPOPROTEIN"/>
    <property type="match status" value="1"/>
</dbReference>
<comment type="caution">
    <text evidence="1">The sequence shown here is derived from an EMBL/GenBank/DDBJ whole genome shotgun (WGS) entry which is preliminary data.</text>
</comment>
<dbReference type="PATRIC" id="fig|1120928.5.peg.2355"/>
<dbReference type="EMBL" id="AYEV01000024">
    <property type="protein sequence ID" value="ESK54889.1"/>
    <property type="molecule type" value="Genomic_DNA"/>
</dbReference>
<gene>
    <name evidence="1" type="ORF">F990_02332</name>
</gene>
<evidence type="ECO:0008006" key="3">
    <source>
        <dbReference type="Google" id="ProtNLM"/>
    </source>
</evidence>
<dbReference type="OrthoDB" id="6713526at2"/>
<evidence type="ECO:0000313" key="2">
    <source>
        <dbReference type="Proteomes" id="UP000017404"/>
    </source>
</evidence>
<protein>
    <recommendedName>
        <fullName evidence="3">Lipoprotein</fullName>
    </recommendedName>
</protein>
<organism evidence="1 2">
    <name type="scientific">Acinetobacter tjernbergiae DSM 14971 = CIP 107465</name>
    <dbReference type="NCBI Taxonomy" id="1120928"/>
    <lineage>
        <taxon>Bacteria</taxon>
        <taxon>Pseudomonadati</taxon>
        <taxon>Pseudomonadota</taxon>
        <taxon>Gammaproteobacteria</taxon>
        <taxon>Moraxellales</taxon>
        <taxon>Moraxellaceae</taxon>
        <taxon>Acinetobacter</taxon>
    </lineage>
</organism>
<name>V2W4H2_9GAMM</name>
<dbReference type="STRING" id="202955.GCA_000759995_00251"/>
<evidence type="ECO:0000313" key="1">
    <source>
        <dbReference type="EMBL" id="ESK54889.1"/>
    </source>
</evidence>
<keyword evidence="2" id="KW-1185">Reference proteome</keyword>
<accession>V2W4H2</accession>
<proteinExistence type="predicted"/>